<dbReference type="PANTHER" id="PTHR34220">
    <property type="entry name" value="SENSOR HISTIDINE KINASE YPDA"/>
    <property type="match status" value="1"/>
</dbReference>
<feature type="domain" description="Signal transduction histidine kinase internal region" evidence="2">
    <location>
        <begin position="341"/>
        <end position="417"/>
    </location>
</feature>
<dbReference type="GO" id="GO:0000155">
    <property type="term" value="F:phosphorelay sensor kinase activity"/>
    <property type="evidence" value="ECO:0007669"/>
    <property type="project" value="InterPro"/>
</dbReference>
<dbReference type="Pfam" id="PF06580">
    <property type="entry name" value="His_kinase"/>
    <property type="match status" value="1"/>
</dbReference>
<dbReference type="EMBL" id="VSSQ01001585">
    <property type="protein sequence ID" value="MPM09571.1"/>
    <property type="molecule type" value="Genomic_DNA"/>
</dbReference>
<dbReference type="InterPro" id="IPR010559">
    <property type="entry name" value="Sig_transdc_His_kin_internal"/>
</dbReference>
<feature type="transmembrane region" description="Helical" evidence="1">
    <location>
        <begin position="18"/>
        <end position="38"/>
    </location>
</feature>
<dbReference type="Gene3D" id="3.30.565.10">
    <property type="entry name" value="Histidine kinase-like ATPase, C-terminal domain"/>
    <property type="match status" value="1"/>
</dbReference>
<keyword evidence="1" id="KW-0812">Transmembrane</keyword>
<gene>
    <name evidence="3" type="ORF">SDC9_55892</name>
</gene>
<keyword evidence="1" id="KW-1133">Transmembrane helix</keyword>
<evidence type="ECO:0000256" key="1">
    <source>
        <dbReference type="SAM" id="Phobius"/>
    </source>
</evidence>
<keyword evidence="1" id="KW-0472">Membrane</keyword>
<reference evidence="3" key="1">
    <citation type="submission" date="2019-08" db="EMBL/GenBank/DDBJ databases">
        <authorList>
            <person name="Kucharzyk K."/>
            <person name="Murdoch R.W."/>
            <person name="Higgins S."/>
            <person name="Loffler F."/>
        </authorList>
    </citation>
    <scope>NUCLEOTIDE SEQUENCE</scope>
</reference>
<accession>A0A644X108</accession>
<dbReference type="InterPro" id="IPR036890">
    <property type="entry name" value="HATPase_C_sf"/>
</dbReference>
<name>A0A644X108_9ZZZZ</name>
<protein>
    <recommendedName>
        <fullName evidence="2">Signal transduction histidine kinase internal region domain-containing protein</fullName>
    </recommendedName>
</protein>
<dbReference type="PANTHER" id="PTHR34220:SF7">
    <property type="entry name" value="SENSOR HISTIDINE KINASE YPDA"/>
    <property type="match status" value="1"/>
</dbReference>
<proteinExistence type="predicted"/>
<sequence>MSSDELFKGQAKRAWNRILAVSLSILIAIILILSWFWVQRSTLLLLENKKQFLQVYTENLQTTIFSPIEKAALRVQMLLRVHEQGDQNLDLEQELFDLRLTSSSLDRSWIVSSSGTVFYAPNVNKTVTERNPWWEAYMTEEKIGMLKLLGSRGFSSFGFEVAEAFRDDLNLSTLLPVAFWYRTEDGGIAFAFLEFNLTSLLIQHMNSYQVGFGEDLTPIEVIVYDREGIALESSRNIPLQVKPMLQYHQDSQVLESIDLSNGMVFAREDSYVSMFSRNTPLGLTFSTRIPWRKIVDQSRKNYVFILVLAGLISIVFIVVMIAFNKMYRNLRRYEAMQAQSRFEVLQARMNPHFLFNTLDSLVSIVELGNKKQSLEALRALSYILHFDLRERRNEIPLLSELRYIRNYVHLQEIRYKDWVHFDLDIQESVPEDIRILKYCVQPLVENCFVHGVYLRQKPISISVVMLCDVQGLCVRVHDDGPGCSTEVFADLQEKLGRTTSSFSEQALHVRGKHIGLLNIHQRILYAYGEGYGLYLVAEQEGFTVEVRLPFVYRSEYEEENRKDVQVL</sequence>
<dbReference type="AlphaFoldDB" id="A0A644X108"/>
<evidence type="ECO:0000313" key="3">
    <source>
        <dbReference type="EMBL" id="MPM09571.1"/>
    </source>
</evidence>
<dbReference type="GO" id="GO:0016020">
    <property type="term" value="C:membrane"/>
    <property type="evidence" value="ECO:0007669"/>
    <property type="project" value="InterPro"/>
</dbReference>
<feature type="transmembrane region" description="Helical" evidence="1">
    <location>
        <begin position="302"/>
        <end position="323"/>
    </location>
</feature>
<organism evidence="3">
    <name type="scientific">bioreactor metagenome</name>
    <dbReference type="NCBI Taxonomy" id="1076179"/>
    <lineage>
        <taxon>unclassified sequences</taxon>
        <taxon>metagenomes</taxon>
        <taxon>ecological metagenomes</taxon>
    </lineage>
</organism>
<evidence type="ECO:0000259" key="2">
    <source>
        <dbReference type="Pfam" id="PF06580"/>
    </source>
</evidence>
<dbReference type="SUPFAM" id="SSF55874">
    <property type="entry name" value="ATPase domain of HSP90 chaperone/DNA topoisomerase II/histidine kinase"/>
    <property type="match status" value="1"/>
</dbReference>
<comment type="caution">
    <text evidence="3">The sequence shown here is derived from an EMBL/GenBank/DDBJ whole genome shotgun (WGS) entry which is preliminary data.</text>
</comment>
<dbReference type="InterPro" id="IPR050640">
    <property type="entry name" value="Bact_2-comp_sensor_kinase"/>
</dbReference>